<evidence type="ECO:0000313" key="1">
    <source>
        <dbReference type="EMBL" id="KKK76537.1"/>
    </source>
</evidence>
<proteinExistence type="predicted"/>
<name>A0A0F8Y534_9ZZZZ</name>
<accession>A0A0F8Y534</accession>
<comment type="caution">
    <text evidence="1">The sequence shown here is derived from an EMBL/GenBank/DDBJ whole genome shotgun (WGS) entry which is preliminary data.</text>
</comment>
<reference evidence="1" key="1">
    <citation type="journal article" date="2015" name="Nature">
        <title>Complex archaea that bridge the gap between prokaryotes and eukaryotes.</title>
        <authorList>
            <person name="Spang A."/>
            <person name="Saw J.H."/>
            <person name="Jorgensen S.L."/>
            <person name="Zaremba-Niedzwiedzka K."/>
            <person name="Martijn J."/>
            <person name="Lind A.E."/>
            <person name="van Eijk R."/>
            <person name="Schleper C."/>
            <person name="Guy L."/>
            <person name="Ettema T.J."/>
        </authorList>
    </citation>
    <scope>NUCLEOTIDE SEQUENCE</scope>
</reference>
<protein>
    <submittedName>
        <fullName evidence="1">Uncharacterized protein</fullName>
    </submittedName>
</protein>
<dbReference type="AlphaFoldDB" id="A0A0F8Y534"/>
<sequence>MKAKVTINVLGVKVKEYETEITKMPDIAGFIKEMKELGVLKKVSIVTKDETPN</sequence>
<dbReference type="EMBL" id="LAZR01055360">
    <property type="protein sequence ID" value="KKK76537.1"/>
    <property type="molecule type" value="Genomic_DNA"/>
</dbReference>
<organism evidence="1">
    <name type="scientific">marine sediment metagenome</name>
    <dbReference type="NCBI Taxonomy" id="412755"/>
    <lineage>
        <taxon>unclassified sequences</taxon>
        <taxon>metagenomes</taxon>
        <taxon>ecological metagenomes</taxon>
    </lineage>
</organism>
<gene>
    <name evidence="1" type="ORF">LCGC14_2862620</name>
</gene>